<dbReference type="CDD" id="cd19077">
    <property type="entry name" value="AKR_AKR8A1-2"/>
    <property type="match status" value="1"/>
</dbReference>
<dbReference type="PANTHER" id="PTHR43625:SF78">
    <property type="entry name" value="PYRIDOXAL REDUCTASE-RELATED"/>
    <property type="match status" value="1"/>
</dbReference>
<dbReference type="GO" id="GO:0005737">
    <property type="term" value="C:cytoplasm"/>
    <property type="evidence" value="ECO:0007669"/>
    <property type="project" value="TreeGrafter"/>
</dbReference>
<dbReference type="STRING" id="690307.A0A1L9X1I3"/>
<dbReference type="GeneID" id="30974705"/>
<dbReference type="RefSeq" id="XP_020058632.1">
    <property type="nucleotide sequence ID" value="XM_020200891.1"/>
</dbReference>
<dbReference type="InterPro" id="IPR023210">
    <property type="entry name" value="NADP_OxRdtase_dom"/>
</dbReference>
<proteinExistence type="predicted"/>
<reference evidence="4" key="1">
    <citation type="journal article" date="2017" name="Genome Biol.">
        <title>Comparative genomics reveals high biological diversity and specific adaptations in the industrially and medically important fungal genus Aspergillus.</title>
        <authorList>
            <person name="de Vries R.P."/>
            <person name="Riley R."/>
            <person name="Wiebenga A."/>
            <person name="Aguilar-Osorio G."/>
            <person name="Amillis S."/>
            <person name="Uchima C.A."/>
            <person name="Anderluh G."/>
            <person name="Asadollahi M."/>
            <person name="Askin M."/>
            <person name="Barry K."/>
            <person name="Battaglia E."/>
            <person name="Bayram O."/>
            <person name="Benocci T."/>
            <person name="Braus-Stromeyer S.A."/>
            <person name="Caldana C."/>
            <person name="Canovas D."/>
            <person name="Cerqueira G.C."/>
            <person name="Chen F."/>
            <person name="Chen W."/>
            <person name="Choi C."/>
            <person name="Clum A."/>
            <person name="Dos Santos R.A."/>
            <person name="Damasio A.R."/>
            <person name="Diallinas G."/>
            <person name="Emri T."/>
            <person name="Fekete E."/>
            <person name="Flipphi M."/>
            <person name="Freyberg S."/>
            <person name="Gallo A."/>
            <person name="Gournas C."/>
            <person name="Habgood R."/>
            <person name="Hainaut M."/>
            <person name="Harispe M.L."/>
            <person name="Henrissat B."/>
            <person name="Hilden K.S."/>
            <person name="Hope R."/>
            <person name="Hossain A."/>
            <person name="Karabika E."/>
            <person name="Karaffa L."/>
            <person name="Karanyi Z."/>
            <person name="Krasevec N."/>
            <person name="Kuo A."/>
            <person name="Kusch H."/>
            <person name="LaButti K."/>
            <person name="Lagendijk E.L."/>
            <person name="Lapidus A."/>
            <person name="Levasseur A."/>
            <person name="Lindquist E."/>
            <person name="Lipzen A."/>
            <person name="Logrieco A.F."/>
            <person name="MacCabe A."/>
            <person name="Maekelae M.R."/>
            <person name="Malavazi I."/>
            <person name="Melin P."/>
            <person name="Meyer V."/>
            <person name="Mielnichuk N."/>
            <person name="Miskei M."/>
            <person name="Molnar A.P."/>
            <person name="Mule G."/>
            <person name="Ngan C.Y."/>
            <person name="Orejas M."/>
            <person name="Orosz E."/>
            <person name="Ouedraogo J.P."/>
            <person name="Overkamp K.M."/>
            <person name="Park H.-S."/>
            <person name="Perrone G."/>
            <person name="Piumi F."/>
            <person name="Punt P.J."/>
            <person name="Ram A.F."/>
            <person name="Ramon A."/>
            <person name="Rauscher S."/>
            <person name="Record E."/>
            <person name="Riano-Pachon D.M."/>
            <person name="Robert V."/>
            <person name="Roehrig J."/>
            <person name="Ruller R."/>
            <person name="Salamov A."/>
            <person name="Salih N.S."/>
            <person name="Samson R.A."/>
            <person name="Sandor E."/>
            <person name="Sanguinetti M."/>
            <person name="Schuetze T."/>
            <person name="Sepcic K."/>
            <person name="Shelest E."/>
            <person name="Sherlock G."/>
            <person name="Sophianopoulou V."/>
            <person name="Squina F.M."/>
            <person name="Sun H."/>
            <person name="Susca A."/>
            <person name="Todd R.B."/>
            <person name="Tsang A."/>
            <person name="Unkles S.E."/>
            <person name="van de Wiele N."/>
            <person name="van Rossen-Uffink D."/>
            <person name="Oliveira J.V."/>
            <person name="Vesth T.C."/>
            <person name="Visser J."/>
            <person name="Yu J.-H."/>
            <person name="Zhou M."/>
            <person name="Andersen M.R."/>
            <person name="Archer D.B."/>
            <person name="Baker S.E."/>
            <person name="Benoit I."/>
            <person name="Brakhage A.A."/>
            <person name="Braus G.H."/>
            <person name="Fischer R."/>
            <person name="Frisvad J.C."/>
            <person name="Goldman G.H."/>
            <person name="Houbraken J."/>
            <person name="Oakley B."/>
            <person name="Pocsi I."/>
            <person name="Scazzocchio C."/>
            <person name="Seiboth B."/>
            <person name="vanKuyk P.A."/>
            <person name="Wortman J."/>
            <person name="Dyer P.S."/>
            <person name="Grigoriev I.V."/>
        </authorList>
    </citation>
    <scope>NUCLEOTIDE SEQUENCE [LARGE SCALE GENOMIC DNA]</scope>
    <source>
        <strain evidence="4">ATCC 16872 / CBS 172.66 / WB 5094</strain>
    </source>
</reference>
<dbReference type="GO" id="GO:0016491">
    <property type="term" value="F:oxidoreductase activity"/>
    <property type="evidence" value="ECO:0007669"/>
    <property type="project" value="UniProtKB-KW"/>
</dbReference>
<gene>
    <name evidence="3" type="ORF">ASPACDRAFT_41117</name>
</gene>
<feature type="domain" description="NADP-dependent oxidoreductase" evidence="2">
    <location>
        <begin position="13"/>
        <end position="307"/>
    </location>
</feature>
<name>A0A1L9X1I3_ASPA1</name>
<dbReference type="Gene3D" id="3.20.20.100">
    <property type="entry name" value="NADP-dependent oxidoreductase domain"/>
    <property type="match status" value="1"/>
</dbReference>
<evidence type="ECO:0000313" key="3">
    <source>
        <dbReference type="EMBL" id="OJK02293.1"/>
    </source>
</evidence>
<dbReference type="EMBL" id="KV878973">
    <property type="protein sequence ID" value="OJK02293.1"/>
    <property type="molecule type" value="Genomic_DNA"/>
</dbReference>
<dbReference type="AlphaFoldDB" id="A0A1L9X1I3"/>
<keyword evidence="1" id="KW-0560">Oxidoreductase</keyword>
<evidence type="ECO:0000313" key="4">
    <source>
        <dbReference type="Proteomes" id="UP000184546"/>
    </source>
</evidence>
<dbReference type="OMA" id="IDIFGCA"/>
<dbReference type="OrthoDB" id="37537at2759"/>
<dbReference type="InterPro" id="IPR050791">
    <property type="entry name" value="Aldo-Keto_reductase"/>
</dbReference>
<dbReference type="PANTHER" id="PTHR43625">
    <property type="entry name" value="AFLATOXIN B1 ALDEHYDE REDUCTASE"/>
    <property type="match status" value="1"/>
</dbReference>
<dbReference type="Proteomes" id="UP000184546">
    <property type="component" value="Unassembled WGS sequence"/>
</dbReference>
<organism evidence="3 4">
    <name type="scientific">Aspergillus aculeatus (strain ATCC 16872 / CBS 172.66 / WB 5094)</name>
    <dbReference type="NCBI Taxonomy" id="690307"/>
    <lineage>
        <taxon>Eukaryota</taxon>
        <taxon>Fungi</taxon>
        <taxon>Dikarya</taxon>
        <taxon>Ascomycota</taxon>
        <taxon>Pezizomycotina</taxon>
        <taxon>Eurotiomycetes</taxon>
        <taxon>Eurotiomycetidae</taxon>
        <taxon>Eurotiales</taxon>
        <taxon>Aspergillaceae</taxon>
        <taxon>Aspergillus</taxon>
        <taxon>Aspergillus subgen. Circumdati</taxon>
    </lineage>
</organism>
<sequence length="330" mass="35935">MPTLAGKEISQNGLGLMRLIWQYGPTPDEQAFKVLKTALAAGANIWNGADFYGTPDNNSLHLMNRYFTAYPEDAERVVFTVKSGLVSMKTFTMDCSRAGLRKFVDNALRILDGKKKIDVFGLGRVDPNVPVEESVRALAELREEGKIGGIQLSEVRADTIRRAARVTKIDMVEAEVSLWSREVFGNGVAEACAENGIVLVAHTPLGAGMLTGTIKSVDDLPETHHRTVPRFQPDSIAQNRLLVEALEAVAEAKGCSVAQLALSWLKAQGKKPGMPVIVPIPGARSEARVLENVQDVELTEDDLEEIEVILGKYPVAGARYPPAAARLNEY</sequence>
<keyword evidence="4" id="KW-1185">Reference proteome</keyword>
<dbReference type="InterPro" id="IPR036812">
    <property type="entry name" value="NAD(P)_OxRdtase_dom_sf"/>
</dbReference>
<evidence type="ECO:0000256" key="1">
    <source>
        <dbReference type="ARBA" id="ARBA00023002"/>
    </source>
</evidence>
<evidence type="ECO:0000259" key="2">
    <source>
        <dbReference type="Pfam" id="PF00248"/>
    </source>
</evidence>
<protein>
    <recommendedName>
        <fullName evidence="2">NADP-dependent oxidoreductase domain-containing protein</fullName>
    </recommendedName>
</protein>
<dbReference type="VEuPathDB" id="FungiDB:ASPACDRAFT_41117"/>
<dbReference type="SUPFAM" id="SSF51430">
    <property type="entry name" value="NAD(P)-linked oxidoreductase"/>
    <property type="match status" value="1"/>
</dbReference>
<accession>A0A1L9X1I3</accession>
<dbReference type="Pfam" id="PF00248">
    <property type="entry name" value="Aldo_ket_red"/>
    <property type="match status" value="1"/>
</dbReference>